<dbReference type="InterPro" id="IPR047196">
    <property type="entry name" value="YidC_ALB_C"/>
</dbReference>
<dbReference type="PANTHER" id="PTHR12428">
    <property type="entry name" value="OXA1"/>
    <property type="match status" value="1"/>
</dbReference>
<dbReference type="EMBL" id="CAACYI010000001">
    <property type="protein sequence ID" value="VFB17402.1"/>
    <property type="molecule type" value="Genomic_DNA"/>
</dbReference>
<dbReference type="PANTHER" id="PTHR12428:SF65">
    <property type="entry name" value="CYTOCHROME C OXIDASE ASSEMBLY PROTEIN COX18, MITOCHONDRIAL"/>
    <property type="match status" value="1"/>
</dbReference>
<evidence type="ECO:0000313" key="12">
    <source>
        <dbReference type="EMBL" id="VFB17402.1"/>
    </source>
</evidence>
<feature type="transmembrane region" description="Helical" evidence="10">
    <location>
        <begin position="195"/>
        <end position="218"/>
    </location>
</feature>
<evidence type="ECO:0000256" key="8">
    <source>
        <dbReference type="ARBA" id="ARBA00023186"/>
    </source>
</evidence>
<feature type="transmembrane region" description="Helical" evidence="10">
    <location>
        <begin position="30"/>
        <end position="52"/>
    </location>
</feature>
<comment type="caution">
    <text evidence="12">The sequence shown here is derived from an EMBL/GenBank/DDBJ whole genome shotgun (WGS) entry which is preliminary data.</text>
</comment>
<gene>
    <name evidence="12" type="primary">misCB</name>
    <name evidence="12" type="ORF">NCTC13150_01995</name>
</gene>
<keyword evidence="2" id="KW-0813">Transport</keyword>
<keyword evidence="4 9" id="KW-0812">Transmembrane</keyword>
<keyword evidence="7 10" id="KW-0472">Membrane</keyword>
<dbReference type="Proteomes" id="UP000377798">
    <property type="component" value="Unassembled WGS sequence"/>
</dbReference>
<dbReference type="InterPro" id="IPR001708">
    <property type="entry name" value="YidC/ALB3/OXA1/COX18"/>
</dbReference>
<evidence type="ECO:0000256" key="6">
    <source>
        <dbReference type="ARBA" id="ARBA00022989"/>
    </source>
</evidence>
<evidence type="ECO:0000256" key="7">
    <source>
        <dbReference type="ARBA" id="ARBA00023136"/>
    </source>
</evidence>
<name>A0A8H2M6H7_9FIRM</name>
<comment type="similarity">
    <text evidence="9">Belongs to the OXA1/ALB3/YidC family.</text>
</comment>
<dbReference type="CDD" id="cd20070">
    <property type="entry name" value="5TM_YidC_Alb3"/>
    <property type="match status" value="1"/>
</dbReference>
<dbReference type="GO" id="GO:0032977">
    <property type="term" value="F:membrane insertase activity"/>
    <property type="evidence" value="ECO:0007669"/>
    <property type="project" value="InterPro"/>
</dbReference>
<evidence type="ECO:0000259" key="11">
    <source>
        <dbReference type="Pfam" id="PF02096"/>
    </source>
</evidence>
<reference evidence="12 13" key="1">
    <citation type="submission" date="2019-02" db="EMBL/GenBank/DDBJ databases">
        <authorList>
            <consortium name="Pathogen Informatics"/>
        </authorList>
    </citation>
    <scope>NUCLEOTIDE SEQUENCE [LARGE SCALE GENOMIC DNA]</scope>
    <source>
        <strain evidence="12 13">3012STDY7089603</strain>
    </source>
</reference>
<feature type="transmembrane region" description="Helical" evidence="10">
    <location>
        <begin position="100"/>
        <end position="120"/>
    </location>
</feature>
<feature type="domain" description="Membrane insertase YidC/Oxa/ALB C-terminal" evidence="11">
    <location>
        <begin position="34"/>
        <end position="233"/>
    </location>
</feature>
<sequence length="257" mass="29547">MISFIATILGKVLFYIYRLLETTIPQEPKLISYYALAVIVTTIIFKLALLPLNIAQTKNQRKMAELQPEVQKLQQKYKNDQQTLALKTQQLYKEANHNPLMGCLPLLIQFPIIISFFYIFRDPQKYAFTDPSMYQSMAKNFFYLTNLENIDRTMVLPFIAAGLTLATSLLMQKIQAKTNPQAKQMAEQQGMMKMMLYMGPVMILFAGQRLAGGIALYWSVSNAFTLIQQIVSYKSIDDAEEEALQEAKEKKENRKNK</sequence>
<protein>
    <submittedName>
        <fullName evidence="12">Membrane protein YidC 1</fullName>
    </submittedName>
</protein>
<keyword evidence="8" id="KW-0143">Chaperone</keyword>
<evidence type="ECO:0000256" key="5">
    <source>
        <dbReference type="ARBA" id="ARBA00022927"/>
    </source>
</evidence>
<keyword evidence="3" id="KW-1003">Cell membrane</keyword>
<organism evidence="12 13">
    <name type="scientific">Urinicoccus massiliensis</name>
    <dbReference type="NCBI Taxonomy" id="1723382"/>
    <lineage>
        <taxon>Bacteria</taxon>
        <taxon>Bacillati</taxon>
        <taxon>Bacillota</taxon>
        <taxon>Tissierellia</taxon>
        <taxon>Tissierellales</taxon>
        <taxon>Peptoniphilaceae</taxon>
        <taxon>Urinicoccus</taxon>
    </lineage>
</organism>
<proteinExistence type="inferred from homology"/>
<feature type="transmembrane region" description="Helical" evidence="10">
    <location>
        <begin position="154"/>
        <end position="174"/>
    </location>
</feature>
<dbReference type="GO" id="GO:0051205">
    <property type="term" value="P:protein insertion into membrane"/>
    <property type="evidence" value="ECO:0007669"/>
    <property type="project" value="TreeGrafter"/>
</dbReference>
<dbReference type="GO" id="GO:0015031">
    <property type="term" value="P:protein transport"/>
    <property type="evidence" value="ECO:0007669"/>
    <property type="project" value="UniProtKB-KW"/>
</dbReference>
<dbReference type="InterPro" id="IPR028055">
    <property type="entry name" value="YidC/Oxa/ALB_C"/>
</dbReference>
<keyword evidence="13" id="KW-1185">Reference proteome</keyword>
<evidence type="ECO:0000256" key="2">
    <source>
        <dbReference type="ARBA" id="ARBA00022448"/>
    </source>
</evidence>
<comment type="subcellular location">
    <subcellularLocation>
        <location evidence="1">Cell membrane</location>
        <topology evidence="1">Multi-pass membrane protein</topology>
    </subcellularLocation>
    <subcellularLocation>
        <location evidence="9">Membrane</location>
        <topology evidence="9">Multi-pass membrane protein</topology>
    </subcellularLocation>
</comment>
<evidence type="ECO:0000256" key="9">
    <source>
        <dbReference type="RuleBase" id="RU003945"/>
    </source>
</evidence>
<evidence type="ECO:0000256" key="4">
    <source>
        <dbReference type="ARBA" id="ARBA00022692"/>
    </source>
</evidence>
<dbReference type="RefSeq" id="WP_034438142.1">
    <property type="nucleotide sequence ID" value="NZ_CAACYI010000001.1"/>
</dbReference>
<evidence type="ECO:0000313" key="13">
    <source>
        <dbReference type="Proteomes" id="UP000377798"/>
    </source>
</evidence>
<dbReference type="AlphaFoldDB" id="A0A8H2M6H7"/>
<evidence type="ECO:0000256" key="3">
    <source>
        <dbReference type="ARBA" id="ARBA00022475"/>
    </source>
</evidence>
<accession>A0A8H2M6H7</accession>
<dbReference type="GO" id="GO:0005886">
    <property type="term" value="C:plasma membrane"/>
    <property type="evidence" value="ECO:0007669"/>
    <property type="project" value="UniProtKB-SubCell"/>
</dbReference>
<keyword evidence="5" id="KW-0653">Protein transport</keyword>
<dbReference type="Pfam" id="PF02096">
    <property type="entry name" value="60KD_IMP"/>
    <property type="match status" value="1"/>
</dbReference>
<keyword evidence="6 10" id="KW-1133">Transmembrane helix</keyword>
<evidence type="ECO:0000256" key="1">
    <source>
        <dbReference type="ARBA" id="ARBA00004651"/>
    </source>
</evidence>
<evidence type="ECO:0000256" key="10">
    <source>
        <dbReference type="SAM" id="Phobius"/>
    </source>
</evidence>
<dbReference type="NCBIfam" id="TIGR03592">
    <property type="entry name" value="yidC_oxa1_cterm"/>
    <property type="match status" value="1"/>
</dbReference>